<evidence type="ECO:0000313" key="1">
    <source>
        <dbReference type="EMBL" id="AWG28667.1"/>
    </source>
</evidence>
<organism evidence="1 2">
    <name type="scientific">Burkholderia cenocepacia</name>
    <dbReference type="NCBI Taxonomy" id="95486"/>
    <lineage>
        <taxon>Bacteria</taxon>
        <taxon>Pseudomonadati</taxon>
        <taxon>Pseudomonadota</taxon>
        <taxon>Betaproteobacteria</taxon>
        <taxon>Burkholderiales</taxon>
        <taxon>Burkholderiaceae</taxon>
        <taxon>Burkholderia</taxon>
        <taxon>Burkholderia cepacia complex</taxon>
    </lineage>
</organism>
<name>A0AAD0IYI1_9BURK</name>
<dbReference type="EMBL" id="CP021067">
    <property type="protein sequence ID" value="AWG28667.1"/>
    <property type="molecule type" value="Genomic_DNA"/>
</dbReference>
<gene>
    <name evidence="1" type="ORF">B9Z07_07235</name>
</gene>
<accession>A0AAD0IYI1</accession>
<dbReference type="AlphaFoldDB" id="A0AAD0IYI1"/>
<reference evidence="1 2" key="1">
    <citation type="submission" date="2017-04" db="EMBL/GenBank/DDBJ databases">
        <title>Complete genome sequence of Burkholderia cenocepacia PC184 Midwest clone.</title>
        <authorList>
            <person name="Mulks M.H."/>
            <person name="Cooper V.S."/>
        </authorList>
    </citation>
    <scope>NUCLEOTIDE SEQUENCE [LARGE SCALE GENOMIC DNA]</scope>
    <source>
        <strain evidence="1 2">PC184 Mulks</strain>
    </source>
</reference>
<proteinExistence type="predicted"/>
<sequence length="72" mass="8107">MIASRDASRTGRDEELHRALERWLANPVSMWTSPGLRRREILAAPSIRSRLTAVAHAVDEPRSRVTARGMTL</sequence>
<protein>
    <submittedName>
        <fullName evidence="1">Uncharacterized protein</fullName>
    </submittedName>
</protein>
<dbReference type="Proteomes" id="UP000244809">
    <property type="component" value="Chromosome 1"/>
</dbReference>
<evidence type="ECO:0000313" key="2">
    <source>
        <dbReference type="Proteomes" id="UP000244809"/>
    </source>
</evidence>